<evidence type="ECO:0000313" key="2">
    <source>
        <dbReference type="EMBL" id="MBW30392.1"/>
    </source>
</evidence>
<dbReference type="EMBL" id="GGFM01009641">
    <property type="protein sequence ID" value="MBW30392.1"/>
    <property type="molecule type" value="Transcribed_RNA"/>
</dbReference>
<keyword evidence="1" id="KW-1133">Transmembrane helix</keyword>
<organism evidence="2">
    <name type="scientific">Anopheles braziliensis</name>
    <dbReference type="NCBI Taxonomy" id="58242"/>
    <lineage>
        <taxon>Eukaryota</taxon>
        <taxon>Metazoa</taxon>
        <taxon>Ecdysozoa</taxon>
        <taxon>Arthropoda</taxon>
        <taxon>Hexapoda</taxon>
        <taxon>Insecta</taxon>
        <taxon>Pterygota</taxon>
        <taxon>Neoptera</taxon>
        <taxon>Endopterygota</taxon>
        <taxon>Diptera</taxon>
        <taxon>Nematocera</taxon>
        <taxon>Culicoidea</taxon>
        <taxon>Culicidae</taxon>
        <taxon>Anophelinae</taxon>
        <taxon>Anopheles</taxon>
    </lineage>
</organism>
<reference evidence="2" key="1">
    <citation type="submission" date="2018-01" db="EMBL/GenBank/DDBJ databases">
        <title>An insight into the sialome of Amazonian anophelines.</title>
        <authorList>
            <person name="Ribeiro J.M."/>
            <person name="Scarpassa V."/>
            <person name="Calvo E."/>
        </authorList>
    </citation>
    <scope>NUCLEOTIDE SEQUENCE</scope>
    <source>
        <tissue evidence="2">Salivary glands</tissue>
    </source>
</reference>
<feature type="transmembrane region" description="Helical" evidence="1">
    <location>
        <begin position="65"/>
        <end position="86"/>
    </location>
</feature>
<protein>
    <submittedName>
        <fullName evidence="2">Putative secreted peptide</fullName>
    </submittedName>
</protein>
<keyword evidence="1" id="KW-0812">Transmembrane</keyword>
<keyword evidence="1" id="KW-0472">Membrane</keyword>
<sequence>MLGVADVVAAAAAAAAVVGQRMQLSVEHESGPSSLLLHHHHQPLSTYRLALVWHLLDECFAFCEIASLPIGLLYAVLVTLPLALALR</sequence>
<accession>A0A2M3ZPI5</accession>
<proteinExistence type="predicted"/>
<name>A0A2M3ZPI5_9DIPT</name>
<dbReference type="AlphaFoldDB" id="A0A2M3ZPI5"/>
<evidence type="ECO:0000256" key="1">
    <source>
        <dbReference type="SAM" id="Phobius"/>
    </source>
</evidence>